<name>A0AC60P4V4_IXOPE</name>
<proteinExistence type="predicted"/>
<accession>A0AC60P4V4</accession>
<gene>
    <name evidence="1" type="ORF">HPB47_008384</name>
</gene>
<dbReference type="Proteomes" id="UP000805193">
    <property type="component" value="Unassembled WGS sequence"/>
</dbReference>
<protein>
    <submittedName>
        <fullName evidence="1">Uncharacterized protein</fullName>
    </submittedName>
</protein>
<sequence>MAPSSLLGEDPPRGLRPHGSCRKRDEQVSEPGRAMPVPGETNGSLDEPAYSLLELAFGANLSELELEIVRNESVVDIVREAAVNVSLSFVDDAGNASGSPFPDESTQGQHVALGVLLGFFCFVTIFGNVLVMLSVAKEQYLHTVTNYFIASLATADCLVGAVVMPFSAIHEIMDKYWIFGQDLCDVWHSIDVLASTASILNLCVISLDRYWAITDPISYPCRMTQAKATTLIAVVWVCSALISFPAIAWWRAVNKGPPAAFQCAFTDDVGYLVFSSTISFYAPLMVMVFTYYRIYRAAVEQTRNLKLGSKQVQSCNGDETTSVTLRIHRGGMLQAANNYKTVFSTSNESFDRNNLTGVSRNLKNFSLSRKLAKLAKERKAAKTLAIVMGVFILCWLPFFVTNILMGICGENCVMQPDLVFSTVTWLGWINSGMNPIIYACWSRDFRRAFANVLCCCCPGYFRRRQRRRDRLRRIIKEDASMRSQSLEEAVL</sequence>
<evidence type="ECO:0000313" key="1">
    <source>
        <dbReference type="EMBL" id="KAG0414440.1"/>
    </source>
</evidence>
<keyword evidence="2" id="KW-1185">Reference proteome</keyword>
<evidence type="ECO:0000313" key="2">
    <source>
        <dbReference type="Proteomes" id="UP000805193"/>
    </source>
</evidence>
<organism evidence="1 2">
    <name type="scientific">Ixodes persulcatus</name>
    <name type="common">Taiga tick</name>
    <dbReference type="NCBI Taxonomy" id="34615"/>
    <lineage>
        <taxon>Eukaryota</taxon>
        <taxon>Metazoa</taxon>
        <taxon>Ecdysozoa</taxon>
        <taxon>Arthropoda</taxon>
        <taxon>Chelicerata</taxon>
        <taxon>Arachnida</taxon>
        <taxon>Acari</taxon>
        <taxon>Parasitiformes</taxon>
        <taxon>Ixodida</taxon>
        <taxon>Ixodoidea</taxon>
        <taxon>Ixodidae</taxon>
        <taxon>Ixodinae</taxon>
        <taxon>Ixodes</taxon>
    </lineage>
</organism>
<comment type="caution">
    <text evidence="1">The sequence shown here is derived from an EMBL/GenBank/DDBJ whole genome shotgun (WGS) entry which is preliminary data.</text>
</comment>
<dbReference type="EMBL" id="JABSTQ010011178">
    <property type="protein sequence ID" value="KAG0414440.1"/>
    <property type="molecule type" value="Genomic_DNA"/>
</dbReference>
<reference evidence="1 2" key="1">
    <citation type="journal article" date="2020" name="Cell">
        <title>Large-Scale Comparative Analyses of Tick Genomes Elucidate Their Genetic Diversity and Vector Capacities.</title>
        <authorList>
            <consortium name="Tick Genome and Microbiome Consortium (TIGMIC)"/>
            <person name="Jia N."/>
            <person name="Wang J."/>
            <person name="Shi W."/>
            <person name="Du L."/>
            <person name="Sun Y."/>
            <person name="Zhan W."/>
            <person name="Jiang J.F."/>
            <person name="Wang Q."/>
            <person name="Zhang B."/>
            <person name="Ji P."/>
            <person name="Bell-Sakyi L."/>
            <person name="Cui X.M."/>
            <person name="Yuan T.T."/>
            <person name="Jiang B.G."/>
            <person name="Yang W.F."/>
            <person name="Lam T.T."/>
            <person name="Chang Q.C."/>
            <person name="Ding S.J."/>
            <person name="Wang X.J."/>
            <person name="Zhu J.G."/>
            <person name="Ruan X.D."/>
            <person name="Zhao L."/>
            <person name="Wei J.T."/>
            <person name="Ye R.Z."/>
            <person name="Que T.C."/>
            <person name="Du C.H."/>
            <person name="Zhou Y.H."/>
            <person name="Cheng J.X."/>
            <person name="Dai P.F."/>
            <person name="Guo W.B."/>
            <person name="Han X.H."/>
            <person name="Huang E.J."/>
            <person name="Li L.F."/>
            <person name="Wei W."/>
            <person name="Gao Y.C."/>
            <person name="Liu J.Z."/>
            <person name="Shao H.Z."/>
            <person name="Wang X."/>
            <person name="Wang C.C."/>
            <person name="Yang T.C."/>
            <person name="Huo Q.B."/>
            <person name="Li W."/>
            <person name="Chen H.Y."/>
            <person name="Chen S.E."/>
            <person name="Zhou L.G."/>
            <person name="Ni X.B."/>
            <person name="Tian J.H."/>
            <person name="Sheng Y."/>
            <person name="Liu T."/>
            <person name="Pan Y.S."/>
            <person name="Xia L.Y."/>
            <person name="Li J."/>
            <person name="Zhao F."/>
            <person name="Cao W.C."/>
        </authorList>
    </citation>
    <scope>NUCLEOTIDE SEQUENCE [LARGE SCALE GENOMIC DNA]</scope>
    <source>
        <strain evidence="1">Iper-2018</strain>
    </source>
</reference>